<organism evidence="3 4">
    <name type="scientific">Paenibacillus pasadenensis</name>
    <dbReference type="NCBI Taxonomy" id="217090"/>
    <lineage>
        <taxon>Bacteria</taxon>
        <taxon>Bacillati</taxon>
        <taxon>Bacillota</taxon>
        <taxon>Bacilli</taxon>
        <taxon>Bacillales</taxon>
        <taxon>Paenibacillaceae</taxon>
        <taxon>Paenibacillus</taxon>
    </lineage>
</organism>
<dbReference type="AlphaFoldDB" id="A0A2N5N7T5"/>
<evidence type="ECO:0000313" key="4">
    <source>
        <dbReference type="Proteomes" id="UP000234789"/>
    </source>
</evidence>
<dbReference type="RefSeq" id="WP_101809314.1">
    <property type="nucleotide sequence ID" value="NZ_NFEZ01000004.1"/>
</dbReference>
<evidence type="ECO:0000256" key="1">
    <source>
        <dbReference type="SAM" id="Phobius"/>
    </source>
</evidence>
<reference evidence="3 4" key="1">
    <citation type="submission" date="2017-05" db="EMBL/GenBank/DDBJ databases">
        <title>Functional genome analysis of Paenibacillus pasadenensis strain R16: insights on endophytic life style and antifungal activity.</title>
        <authorList>
            <person name="Passera A."/>
            <person name="Marcolungo L."/>
            <person name="Casati P."/>
            <person name="Brasca M."/>
            <person name="Quaglino F."/>
            <person name="Delledonne M."/>
        </authorList>
    </citation>
    <scope>NUCLEOTIDE SEQUENCE [LARGE SCALE GENOMIC DNA]</scope>
    <source>
        <strain evidence="3 4">R16</strain>
    </source>
</reference>
<gene>
    <name evidence="3" type="ORF">B8V81_4833</name>
</gene>
<keyword evidence="1" id="KW-0472">Membrane</keyword>
<dbReference type="Pfam" id="PF04892">
    <property type="entry name" value="VanZ"/>
    <property type="match status" value="1"/>
</dbReference>
<keyword evidence="1" id="KW-0812">Transmembrane</keyword>
<keyword evidence="1" id="KW-1133">Transmembrane helix</keyword>
<feature type="domain" description="VanZ-like" evidence="2">
    <location>
        <begin position="44"/>
        <end position="136"/>
    </location>
</feature>
<dbReference type="InterPro" id="IPR006976">
    <property type="entry name" value="VanZ-like"/>
</dbReference>
<proteinExistence type="predicted"/>
<feature type="transmembrane region" description="Helical" evidence="1">
    <location>
        <begin position="118"/>
        <end position="141"/>
    </location>
</feature>
<accession>A0A2N5N7T5</accession>
<sequence>MPTKPNPHPLRLAAVLAWAGVLLMLTGTESLRQLLLHRELVFSFDLSPDFRPFFHWADIRSIHSEWLLVKLGHFLGFAVLDLLLMLWLGRKLPALALSLLFALATEALQLFQHRDGRLYDVIIDLSGALTAAFLLACFAAYSKKER</sequence>
<dbReference type="EMBL" id="NFEZ01000004">
    <property type="protein sequence ID" value="PLT46402.1"/>
    <property type="molecule type" value="Genomic_DNA"/>
</dbReference>
<keyword evidence="4" id="KW-1185">Reference proteome</keyword>
<feature type="transmembrane region" description="Helical" evidence="1">
    <location>
        <begin position="67"/>
        <end position="87"/>
    </location>
</feature>
<evidence type="ECO:0000259" key="2">
    <source>
        <dbReference type="Pfam" id="PF04892"/>
    </source>
</evidence>
<name>A0A2N5N7T5_9BACL</name>
<comment type="caution">
    <text evidence="3">The sequence shown here is derived from an EMBL/GenBank/DDBJ whole genome shotgun (WGS) entry which is preliminary data.</text>
</comment>
<protein>
    <recommendedName>
        <fullName evidence="2">VanZ-like domain-containing protein</fullName>
    </recommendedName>
</protein>
<dbReference type="Proteomes" id="UP000234789">
    <property type="component" value="Unassembled WGS sequence"/>
</dbReference>
<evidence type="ECO:0000313" key="3">
    <source>
        <dbReference type="EMBL" id="PLT46402.1"/>
    </source>
</evidence>
<dbReference type="NCBIfam" id="NF037970">
    <property type="entry name" value="vanZ_1"/>
    <property type="match status" value="1"/>
</dbReference>